<dbReference type="AlphaFoldDB" id="A0A1J5QEY3"/>
<comment type="caution">
    <text evidence="1">The sequence shown here is derived from an EMBL/GenBank/DDBJ whole genome shotgun (WGS) entry which is preliminary data.</text>
</comment>
<proteinExistence type="predicted"/>
<protein>
    <submittedName>
        <fullName evidence="1">Uncharacterized protein</fullName>
    </submittedName>
</protein>
<reference evidence="1" key="1">
    <citation type="submission" date="2016-10" db="EMBL/GenBank/DDBJ databases">
        <title>Sequence of Gallionella enrichment culture.</title>
        <authorList>
            <person name="Poehlein A."/>
            <person name="Muehling M."/>
            <person name="Daniel R."/>
        </authorList>
    </citation>
    <scope>NUCLEOTIDE SEQUENCE</scope>
</reference>
<gene>
    <name evidence="1" type="ORF">GALL_422450</name>
</gene>
<sequence>MHNALYPQPHWERLVALGFALRRLGVLGLTEAGIRRLAAGK</sequence>
<name>A0A1J5QEY3_9ZZZZ</name>
<organism evidence="1">
    <name type="scientific">mine drainage metagenome</name>
    <dbReference type="NCBI Taxonomy" id="410659"/>
    <lineage>
        <taxon>unclassified sequences</taxon>
        <taxon>metagenomes</taxon>
        <taxon>ecological metagenomes</taxon>
    </lineage>
</organism>
<dbReference type="EMBL" id="MLJW01001971">
    <property type="protein sequence ID" value="OIQ76083.1"/>
    <property type="molecule type" value="Genomic_DNA"/>
</dbReference>
<accession>A0A1J5QEY3</accession>
<evidence type="ECO:0000313" key="1">
    <source>
        <dbReference type="EMBL" id="OIQ76083.1"/>
    </source>
</evidence>